<evidence type="ECO:0000313" key="11">
    <source>
        <dbReference type="EMBL" id="KAI6660922.1"/>
    </source>
</evidence>
<organism evidence="11 12">
    <name type="scientific">Oopsacas minuta</name>
    <dbReference type="NCBI Taxonomy" id="111878"/>
    <lineage>
        <taxon>Eukaryota</taxon>
        <taxon>Metazoa</taxon>
        <taxon>Porifera</taxon>
        <taxon>Hexactinellida</taxon>
        <taxon>Hexasterophora</taxon>
        <taxon>Lyssacinosida</taxon>
        <taxon>Leucopsacidae</taxon>
        <taxon>Oopsacas</taxon>
    </lineage>
</organism>
<dbReference type="PANTHER" id="PTHR11618">
    <property type="entry name" value="TRANSCRIPTION INITIATION FACTOR IIB-RELATED"/>
    <property type="match status" value="1"/>
</dbReference>
<dbReference type="GO" id="GO:0070897">
    <property type="term" value="P:transcription preinitiation complex assembly"/>
    <property type="evidence" value="ECO:0007669"/>
    <property type="project" value="InterPro"/>
</dbReference>
<protein>
    <submittedName>
        <fullName evidence="11">Transcription initiation factor IIB</fullName>
    </submittedName>
</protein>
<keyword evidence="8" id="KW-0539">Nucleus</keyword>
<dbReference type="GO" id="GO:0008270">
    <property type="term" value="F:zinc ion binding"/>
    <property type="evidence" value="ECO:0007669"/>
    <property type="project" value="UniProtKB-KW"/>
</dbReference>
<dbReference type="Gene3D" id="1.20.5.650">
    <property type="entry name" value="Single helix bin"/>
    <property type="match status" value="1"/>
</dbReference>
<evidence type="ECO:0000256" key="9">
    <source>
        <dbReference type="SAM" id="MobiDB-lite"/>
    </source>
</evidence>
<keyword evidence="6" id="KW-0805">Transcription regulation</keyword>
<evidence type="ECO:0000256" key="2">
    <source>
        <dbReference type="ARBA" id="ARBA00010857"/>
    </source>
</evidence>
<dbReference type="GO" id="GO:0001006">
    <property type="term" value="F:RNA polymerase III type 3 promoter sequence-specific DNA binding"/>
    <property type="evidence" value="ECO:0007669"/>
    <property type="project" value="TreeGrafter"/>
</dbReference>
<comment type="subcellular location">
    <subcellularLocation>
        <location evidence="1">Nucleus</location>
    </subcellularLocation>
</comment>
<feature type="domain" description="Transcription factor TFIIB cyclin-like" evidence="10">
    <location>
        <begin position="207"/>
        <end position="277"/>
    </location>
</feature>
<proteinExistence type="inferred from homology"/>
<dbReference type="AlphaFoldDB" id="A0AAV7KHU4"/>
<feature type="region of interest" description="Disordered" evidence="9">
    <location>
        <begin position="448"/>
        <end position="506"/>
    </location>
</feature>
<comment type="caution">
    <text evidence="11">The sequence shown here is derived from an EMBL/GenBank/DDBJ whole genome shotgun (WGS) entry which is preliminary data.</text>
</comment>
<evidence type="ECO:0000256" key="4">
    <source>
        <dbReference type="ARBA" id="ARBA00022771"/>
    </source>
</evidence>
<sequence length="506" mass="57896">MAQHTEWSESGSSQESWVHCAHTQANTFCEICGKGRETIIFSEDRPFALSGLAEGRMIGKNLSPDQNDFSCTDSSYTYNKLQEIKKLGRKMKVPDSVIQRSQDLYKNIRKRNYVRSSLSNTMATYISCRNSETNQLMFFDFLENLDVDRRQLSQVFFQIAKRDILYCDKKNEEEHRIAEINPRNNTKVMLERFYNQLFPNDGGLSAKQAIINDAEIFYTRMEKNMIDIGRNPRGLYGAALLLAFRLHGKSISIHDVSDKVNMSVITIRTRLAELKNTPETDQILDCYLTTPVQEYDTNSLPPCMSRTPRKNAVTPSDQLDDTDAISDISYSIHGLHDSGDEISLCSDDEDDVDTYILSSNEVADKTKVWEEMFSDYNPAVRRRYKIPFTPEKYHTIPELLSRVNSSISQSSSQESQIRSPPGRKRGSNIPLHGNRRITELFSSVSATQEIESPIHKSPIRSPSPCEYEDDDNFTPIHPHNPYMTPPDSEDDSLNFELIDNDPNFQL</sequence>
<evidence type="ECO:0000256" key="3">
    <source>
        <dbReference type="ARBA" id="ARBA00022723"/>
    </source>
</evidence>
<keyword evidence="4" id="KW-0863">Zinc-finger</keyword>
<dbReference type="GO" id="GO:0000995">
    <property type="term" value="F:RNA polymerase III general transcription initiation factor activity"/>
    <property type="evidence" value="ECO:0007669"/>
    <property type="project" value="TreeGrafter"/>
</dbReference>
<dbReference type="Proteomes" id="UP001165289">
    <property type="component" value="Unassembled WGS sequence"/>
</dbReference>
<dbReference type="PANTHER" id="PTHR11618:SF4">
    <property type="entry name" value="TRANSCRIPTION FACTOR IIIB 90 KDA SUBUNIT"/>
    <property type="match status" value="1"/>
</dbReference>
<dbReference type="GO" id="GO:0017025">
    <property type="term" value="F:TBP-class protein binding"/>
    <property type="evidence" value="ECO:0007669"/>
    <property type="project" value="InterPro"/>
</dbReference>
<evidence type="ECO:0000313" key="12">
    <source>
        <dbReference type="Proteomes" id="UP001165289"/>
    </source>
</evidence>
<comment type="similarity">
    <text evidence="2">Belongs to the TFIIB family.</text>
</comment>
<dbReference type="InterPro" id="IPR036915">
    <property type="entry name" value="Cyclin-like_sf"/>
</dbReference>
<dbReference type="EMBL" id="JAKMXF010000022">
    <property type="protein sequence ID" value="KAI6660922.1"/>
    <property type="molecule type" value="Genomic_DNA"/>
</dbReference>
<evidence type="ECO:0000256" key="7">
    <source>
        <dbReference type="ARBA" id="ARBA00023163"/>
    </source>
</evidence>
<keyword evidence="5" id="KW-0862">Zinc</keyword>
<dbReference type="GO" id="GO:0000126">
    <property type="term" value="C:transcription factor TFIIIB complex"/>
    <property type="evidence" value="ECO:0007669"/>
    <property type="project" value="TreeGrafter"/>
</dbReference>
<feature type="region of interest" description="Disordered" evidence="9">
    <location>
        <begin position="404"/>
        <end position="432"/>
    </location>
</feature>
<dbReference type="SUPFAM" id="SSF47954">
    <property type="entry name" value="Cyclin-like"/>
    <property type="match status" value="1"/>
</dbReference>
<evidence type="ECO:0000256" key="8">
    <source>
        <dbReference type="ARBA" id="ARBA00023242"/>
    </source>
</evidence>
<dbReference type="Pfam" id="PF00382">
    <property type="entry name" value="TFIIB"/>
    <property type="match status" value="1"/>
</dbReference>
<keyword evidence="7" id="KW-0804">Transcription</keyword>
<dbReference type="GO" id="GO:0097550">
    <property type="term" value="C:transcription preinitiation complex"/>
    <property type="evidence" value="ECO:0007669"/>
    <property type="project" value="TreeGrafter"/>
</dbReference>
<name>A0AAV7KHU4_9METZ</name>
<accession>A0AAV7KHU4</accession>
<evidence type="ECO:0000256" key="1">
    <source>
        <dbReference type="ARBA" id="ARBA00004123"/>
    </source>
</evidence>
<dbReference type="GO" id="GO:0005634">
    <property type="term" value="C:nucleus"/>
    <property type="evidence" value="ECO:0007669"/>
    <property type="project" value="UniProtKB-SubCell"/>
</dbReference>
<keyword evidence="12" id="KW-1185">Reference proteome</keyword>
<dbReference type="InterPro" id="IPR013150">
    <property type="entry name" value="TFIIB_cyclin"/>
</dbReference>
<evidence type="ECO:0000259" key="10">
    <source>
        <dbReference type="Pfam" id="PF00382"/>
    </source>
</evidence>
<keyword evidence="3" id="KW-0479">Metal-binding</keyword>
<reference evidence="11 12" key="1">
    <citation type="journal article" date="2023" name="BMC Biol.">
        <title>The compact genome of the sponge Oopsacas minuta (Hexactinellida) is lacking key metazoan core genes.</title>
        <authorList>
            <person name="Santini S."/>
            <person name="Schenkelaars Q."/>
            <person name="Jourda C."/>
            <person name="Duchesne M."/>
            <person name="Belahbib H."/>
            <person name="Rocher C."/>
            <person name="Selva M."/>
            <person name="Riesgo A."/>
            <person name="Vervoort M."/>
            <person name="Leys S.P."/>
            <person name="Kodjabachian L."/>
            <person name="Le Bivic A."/>
            <person name="Borchiellini C."/>
            <person name="Claverie J.M."/>
            <person name="Renard E."/>
        </authorList>
    </citation>
    <scope>NUCLEOTIDE SEQUENCE [LARGE SCALE GENOMIC DNA]</scope>
    <source>
        <strain evidence="11">SPO-2</strain>
    </source>
</reference>
<evidence type="ECO:0000256" key="6">
    <source>
        <dbReference type="ARBA" id="ARBA00023015"/>
    </source>
</evidence>
<evidence type="ECO:0000256" key="5">
    <source>
        <dbReference type="ARBA" id="ARBA00022833"/>
    </source>
</evidence>
<dbReference type="Gene3D" id="1.10.472.10">
    <property type="entry name" value="Cyclin-like"/>
    <property type="match status" value="2"/>
</dbReference>
<dbReference type="InterPro" id="IPR000812">
    <property type="entry name" value="TFIIB"/>
</dbReference>
<gene>
    <name evidence="11" type="ORF">LOD99_13646</name>
</gene>
<feature type="compositionally biased region" description="Low complexity" evidence="9">
    <location>
        <begin position="405"/>
        <end position="419"/>
    </location>
</feature>